<gene>
    <name evidence="1" type="primary">ESP1_2</name>
    <name evidence="1" type="ORF">LTR37_019371</name>
</gene>
<evidence type="ECO:0000313" key="1">
    <source>
        <dbReference type="EMBL" id="KAK3686887.1"/>
    </source>
</evidence>
<reference evidence="1" key="1">
    <citation type="submission" date="2023-07" db="EMBL/GenBank/DDBJ databases">
        <title>Black Yeasts Isolated from many extreme environments.</title>
        <authorList>
            <person name="Coleine C."/>
            <person name="Stajich J.E."/>
            <person name="Selbmann L."/>
        </authorList>
    </citation>
    <scope>NUCLEOTIDE SEQUENCE</scope>
    <source>
        <strain evidence="1">CCFEE 5714</strain>
    </source>
</reference>
<dbReference type="EMBL" id="JAUTXU010000297">
    <property type="protein sequence ID" value="KAK3686887.1"/>
    <property type="molecule type" value="Genomic_DNA"/>
</dbReference>
<dbReference type="EC" id="3.4.22.49" evidence="1"/>
<keyword evidence="1" id="KW-0378">Hydrolase</keyword>
<proteinExistence type="predicted"/>
<accession>A0ACC3ME86</accession>
<keyword evidence="2" id="KW-1185">Reference proteome</keyword>
<protein>
    <submittedName>
        <fullName evidence="1">Separin protein</fullName>
        <ecNumber evidence="1">3.4.22.49</ecNumber>
    </submittedName>
</protein>
<evidence type="ECO:0000313" key="2">
    <source>
        <dbReference type="Proteomes" id="UP001281147"/>
    </source>
</evidence>
<dbReference type="Proteomes" id="UP001281147">
    <property type="component" value="Unassembled WGS sequence"/>
</dbReference>
<name>A0ACC3ME86_9PEZI</name>
<sequence>MAVGNAQMEAIKAALYSGAASGSTARSLESLLTTEVIAPEATKTLKTKAKLTTSKTASVSNAQPRIARSRAAPPVAIQEDPPKCLSGREKYALATDTVNACLKVLTDSLKSGAKIEKRTSPARDNAPSTPPNRSKKPLQPRSGNVTPVRSPLKRSNRLKAASPTTAGGSATETACMVAVAECARLGFAFLQAVDTKAIGVREMPPLQLETGRLALVGRLIGHGLVELAAKDLKVIKRRLEELFGSQKGTKPTKGSRAMSACSSEKAVLASLLALGLNSELSLEALPLAITYHQHVLKLIALSMDPDEIEGLADRLSLEAPSGPVNLITQQAKQSGDSAKTAKQLEALSQTILSLCPSVASSADEMAADSARSPSPPAAFELQILALRIRKLWWSLAKHQTDVTKELLEPYGKCLSAFVRRHTQARNRAEILDLLGGSLESLGPFNSGTTCQALFGIFNVLCSEAERAGQYERALHWAGEMVHNCSTLDPHHSKRVGAIVKRTSIALLASSCEQEAADEELKSISDLLDQNLTGNSADYERLLSGLASLIRLVFDRGVGSSQSHRLIILAVSFAQRYARSYPGHSLAQLQIVVNAALKWSKSPDDMLAWVAEDAARMFMNAGALKAVRKVAAARPISEAWSSSGAVVSLGRIVRALTLRVVRSDGNNIGALVFDDEELSSAERGALLEWQLRYVTELALRPKYHAPLKSLLPDLLRRLSKVYPAAEYPIRRARVASTAFQLRECHPELLPPHAFKVWHDEFEVDRGDLGSDAGLGAYYADVAGRLAVARLFAHASPKVGDLVPHLRLWQHVIDGSKTVKEVGDFFDDPTSFAVQLRSIAVYLCMLGEDALSLAVLRRLERFKLLYDANSVAHCASMIDLGRQCLHLGYSEKAGKLLAQARRIVEDHHPSDLIGLQHRVVYAEYLLTIDNHEQCQTALDECRTLRRDLPPDNISREQRRTYELLHAEGWLVQSRYLLDTGAPHDALTAAKRSVRVLNSIWSALERSSGTSKPQPPADTATDGGSSVNNLSTGVSKLQLTPKDDNHAGHNKKGAAFWPILPVLCKALLHLSDMYAHHGLFNEANYYSERAVGIADTVGSSRLLSRLRSHRSRLLTLASRLEEAELCLAQNEADVPGGVSLATVERLCAKAAIRVKERSLEEALALYEQAKSIVEQLSSDGYIAGLELSFAGNQCALETRLEALSLADPPDEASHGELPKARKPRVAGRGASRQALQTSKPKATVPKTRTVTKAEPAKVASASCYPLEKLKASILVGNALLQLQLGREVDAAVLERLKASPTSPLKIRQISYARYMGGALAALEMDVTLNVLTESTLSFPAIMGSNPGPSGFSVASSTISSQAKPSTAVGRSTARTTMKRIVEQEGPEDCLLAARECMLAGHTASLRLAGTAQTHIDCSKLSSVSLLLLAISKTQVNRTFHPIREGLIIDLPRIKALQYEQKTVEIDNTKTDDSEPLTWPRHCNGSSFETVTASDFQEKYVDIIPKSWTAVSLCMSEDCSELYIARYRSGQSPLIVRLSFSRHKPDEVEGEAFDYRKGKAELQEIIELSNYTCHNPGSLDAKGAKSKWWKERDALDRRMHELLTNIENIWFGGFKAVFSLHTRHADLLARFRISFDQVLDRYLPSRQALKGRTEKLALDDKVLELFVGLGSDQDGVIDLEEPLADLLYFVVDMLQFNGERNAYDEIDFDSMAVDVLDILRTYHETCGAQDTSSQHLILVLDRRLQALPWESLPCLEDASVSRVGSMLSLRERIVTMQEPRRKLPASNLPNNGEGCHVVGRTSGAYILNPSSDLQGTQTTLQPALSTLSKADGASWTSIVNIEPTEEHFGSALRETSMVLYFGHGAGSQYIRQRSIKRLDQCSEVVWLMGCSSGAVFEHGKLEPCAVPLAYLLAGSANSADSAAGEGGKQASGKCMAVVSTLWDVTDKDIDRFSLAMGEEWGLWPASEQHRLPAKTPRKREVVAAPCTPEQIPKTSKTPKVRKTPAPTKTPARSRSRLRRGAETKRSLVEAVAKSRDVCYLRYLNGAAPVVYGVPVYLGD</sequence>
<organism evidence="1 2">
    <name type="scientific">Vermiconidia calcicola</name>
    <dbReference type="NCBI Taxonomy" id="1690605"/>
    <lineage>
        <taxon>Eukaryota</taxon>
        <taxon>Fungi</taxon>
        <taxon>Dikarya</taxon>
        <taxon>Ascomycota</taxon>
        <taxon>Pezizomycotina</taxon>
        <taxon>Dothideomycetes</taxon>
        <taxon>Dothideomycetidae</taxon>
        <taxon>Mycosphaerellales</taxon>
        <taxon>Extremaceae</taxon>
        <taxon>Vermiconidia</taxon>
    </lineage>
</organism>
<comment type="caution">
    <text evidence="1">The sequence shown here is derived from an EMBL/GenBank/DDBJ whole genome shotgun (WGS) entry which is preliminary data.</text>
</comment>